<evidence type="ECO:0000256" key="1">
    <source>
        <dbReference type="ARBA" id="ARBA00009481"/>
    </source>
</evidence>
<evidence type="ECO:0000313" key="6">
    <source>
        <dbReference type="Proteomes" id="UP000059113"/>
    </source>
</evidence>
<dbReference type="PANTHER" id="PTHR12526:SF640">
    <property type="entry name" value="COLANIC ACID BIOSYNTHESIS GLYCOSYLTRANSFERASE WCAL-RELATED"/>
    <property type="match status" value="1"/>
</dbReference>
<gene>
    <name evidence="5" type="ORF">CP97_06080</name>
</gene>
<dbReference type="OrthoDB" id="7847955at2"/>
<keyword evidence="6" id="KW-1185">Reference proteome</keyword>
<reference evidence="5 6" key="1">
    <citation type="journal article" date="2015" name="Int. J. Syst. Evol. Microbiol.">
        <title>Erythrobacter atlanticus sp. nov., a bacterium from ocean sediment able to degrade polycyclic aromatic hydrocarbons.</title>
        <authorList>
            <person name="Zhuang L."/>
            <person name="Liu Y."/>
            <person name="Wang L."/>
            <person name="Wang W."/>
            <person name="Shao Z."/>
        </authorList>
    </citation>
    <scope>NUCLEOTIDE SEQUENCE [LARGE SCALE GENOMIC DNA]</scope>
    <source>
        <strain evidence="6">s21-N3</strain>
    </source>
</reference>
<comment type="similarity">
    <text evidence="1">Belongs to the glycosyltransferase group 1 family. Glycosyltransferase 4 subfamily.</text>
</comment>
<accession>A0A0H4VBC9</accession>
<dbReference type="GO" id="GO:0016757">
    <property type="term" value="F:glycosyltransferase activity"/>
    <property type="evidence" value="ECO:0007669"/>
    <property type="project" value="UniProtKB-KW"/>
</dbReference>
<name>A0A0H4VBC9_9SPHN</name>
<organism evidence="5 6">
    <name type="scientific">Aurantiacibacter atlanticus</name>
    <dbReference type="NCBI Taxonomy" id="1648404"/>
    <lineage>
        <taxon>Bacteria</taxon>
        <taxon>Pseudomonadati</taxon>
        <taxon>Pseudomonadota</taxon>
        <taxon>Alphaproteobacteria</taxon>
        <taxon>Sphingomonadales</taxon>
        <taxon>Erythrobacteraceae</taxon>
        <taxon>Aurantiacibacter</taxon>
    </lineage>
</organism>
<protein>
    <submittedName>
        <fullName evidence="5">Group 1 glycosyl transferase</fullName>
    </submittedName>
</protein>
<evidence type="ECO:0000256" key="3">
    <source>
        <dbReference type="ARBA" id="ARBA00022679"/>
    </source>
</evidence>
<dbReference type="EMBL" id="CP011310">
    <property type="protein sequence ID" value="AKQ41685.1"/>
    <property type="molecule type" value="Genomic_DNA"/>
</dbReference>
<dbReference type="Gene3D" id="3.40.50.2000">
    <property type="entry name" value="Glycogen Phosphorylase B"/>
    <property type="match status" value="2"/>
</dbReference>
<dbReference type="InterPro" id="IPR028098">
    <property type="entry name" value="Glyco_trans_4-like_N"/>
</dbReference>
<keyword evidence="2" id="KW-0328">Glycosyltransferase</keyword>
<sequence>MSENRITICCPLLGDSLGGSHVSLKGLLDQLPADKYRILIVCDKADGVVSRFFEGYEQIIDAAAPAGKFKQDRKFGLLRALRVLPALPRYVRILREEGVDIVHTNDGQSHAAWSLAAKLAGKTLLWHHRSDPEVRGIRLVAPLLADKIVAVSNFALPVRRWGALRDASVIHSPFEVDRVVDRPTMRAKLVEELGCDEDAILCGYFGLFIDRKRPQAFIDAVLECNRISQRPVIGLLFGEAPDDRMMADLEARIARDAADGQVRLMGYRSPGLDWIAACDLLLVPAVGEPLGRTLVEAMLVETPVIAARSGGNPEALDPNYGILVPPGDAKAMARAAIDLMTDDPRRSAMIRDAKQTSITRFSSERHVSQVEAVYAELVK</sequence>
<evidence type="ECO:0000313" key="5">
    <source>
        <dbReference type="EMBL" id="AKQ41685.1"/>
    </source>
</evidence>
<feature type="domain" description="Glycosyltransferase subfamily 4-like N-terminal" evidence="4">
    <location>
        <begin position="18"/>
        <end position="155"/>
    </location>
</feature>
<dbReference type="Proteomes" id="UP000059113">
    <property type="component" value="Chromosome"/>
</dbReference>
<reference evidence="6" key="2">
    <citation type="submission" date="2015-04" db="EMBL/GenBank/DDBJ databases">
        <title>The complete genome sequence of Erythrobacter sp. s21-N3.</title>
        <authorList>
            <person name="Zhuang L."/>
            <person name="Liu Y."/>
            <person name="Shao Z."/>
        </authorList>
    </citation>
    <scope>NUCLEOTIDE SEQUENCE [LARGE SCALE GENOMIC DNA]</scope>
    <source>
        <strain evidence="6">s21-N3</strain>
    </source>
</reference>
<proteinExistence type="inferred from homology"/>
<dbReference type="STRING" id="1648404.CP97_06080"/>
<dbReference type="PATRIC" id="fig|1648404.4.peg.1271"/>
<dbReference type="CDD" id="cd03801">
    <property type="entry name" value="GT4_PimA-like"/>
    <property type="match status" value="1"/>
</dbReference>
<dbReference type="PANTHER" id="PTHR12526">
    <property type="entry name" value="GLYCOSYLTRANSFERASE"/>
    <property type="match status" value="1"/>
</dbReference>
<dbReference type="AlphaFoldDB" id="A0A0H4VBC9"/>
<evidence type="ECO:0000259" key="4">
    <source>
        <dbReference type="Pfam" id="PF13439"/>
    </source>
</evidence>
<dbReference type="Pfam" id="PF13692">
    <property type="entry name" value="Glyco_trans_1_4"/>
    <property type="match status" value="1"/>
</dbReference>
<evidence type="ECO:0000256" key="2">
    <source>
        <dbReference type="ARBA" id="ARBA00022676"/>
    </source>
</evidence>
<dbReference type="KEGG" id="ery:CP97_06080"/>
<dbReference type="SUPFAM" id="SSF53756">
    <property type="entry name" value="UDP-Glycosyltransferase/glycogen phosphorylase"/>
    <property type="match status" value="1"/>
</dbReference>
<keyword evidence="3 5" id="KW-0808">Transferase</keyword>
<dbReference type="Pfam" id="PF13439">
    <property type="entry name" value="Glyco_transf_4"/>
    <property type="match status" value="1"/>
</dbReference>
<dbReference type="RefSeq" id="WP_048885200.1">
    <property type="nucleotide sequence ID" value="NZ_CP011310.1"/>
</dbReference>